<sequence>MKATTTIKTGASLNNWFSKNLGDAMLVSEAIPSLENHFLTRYTDAKQPKDMAIFMRHESEGRLHCEVKVYFSPAAADIAKELNAEPCQKPYPNG</sequence>
<evidence type="ECO:0000313" key="2">
    <source>
        <dbReference type="Proteomes" id="UP001557485"/>
    </source>
</evidence>
<dbReference type="Proteomes" id="UP001557485">
    <property type="component" value="Unassembled WGS sequence"/>
</dbReference>
<gene>
    <name evidence="1" type="ORF">AB4876_04970</name>
</gene>
<organism evidence="1 2">
    <name type="scientific">Zhongshania guokunii</name>
    <dbReference type="NCBI Taxonomy" id="641783"/>
    <lineage>
        <taxon>Bacteria</taxon>
        <taxon>Pseudomonadati</taxon>
        <taxon>Pseudomonadota</taxon>
        <taxon>Gammaproteobacteria</taxon>
        <taxon>Cellvibrionales</taxon>
        <taxon>Spongiibacteraceae</taxon>
        <taxon>Zhongshania</taxon>
    </lineage>
</organism>
<comment type="caution">
    <text evidence="1">The sequence shown here is derived from an EMBL/GenBank/DDBJ whole genome shotgun (WGS) entry which is preliminary data.</text>
</comment>
<keyword evidence="2" id="KW-1185">Reference proteome</keyword>
<dbReference type="RefSeq" id="WP_368380543.1">
    <property type="nucleotide sequence ID" value="NZ_JBFRYA010000003.1"/>
</dbReference>
<dbReference type="EMBL" id="JBFRYA010000003">
    <property type="protein sequence ID" value="MEX1668253.1"/>
    <property type="molecule type" value="Genomic_DNA"/>
</dbReference>
<proteinExistence type="predicted"/>
<reference evidence="1 2" key="1">
    <citation type="journal article" date="2011" name="Int. J. Syst. Evol. Microbiol.">
        <title>Zhongshania antarctica gen. nov., sp. nov. and Zhongshania guokunii sp. nov., gammaproteobacteria respectively isolated from coastal attached (fast) ice and surface seawater of the Antarctic.</title>
        <authorList>
            <person name="Li H.J."/>
            <person name="Zhang X.Y."/>
            <person name="Chen C.X."/>
            <person name="Zhang Y.J."/>
            <person name="Gao Z.M."/>
            <person name="Yu Y."/>
            <person name="Chen X.L."/>
            <person name="Chen B."/>
            <person name="Zhang Y.Z."/>
        </authorList>
    </citation>
    <scope>NUCLEOTIDE SEQUENCE [LARGE SCALE GENOMIC DNA]</scope>
    <source>
        <strain evidence="1 2">ZS6-22T</strain>
    </source>
</reference>
<name>A0ABV3U349_9GAMM</name>
<accession>A0ABV3U349</accession>
<evidence type="ECO:0000313" key="1">
    <source>
        <dbReference type="EMBL" id="MEX1668253.1"/>
    </source>
</evidence>
<protein>
    <submittedName>
        <fullName evidence="1">Uncharacterized protein</fullName>
    </submittedName>
</protein>